<gene>
    <name evidence="1" type="ORF">TRIUR3_19158</name>
</gene>
<name>M7ZHE8_TRIUA</name>
<reference evidence="1" key="1">
    <citation type="journal article" date="2013" name="Nature">
        <title>Draft genome of the wheat A-genome progenitor Triticum urartu.</title>
        <authorList>
            <person name="Ling H.Q."/>
            <person name="Zhao S."/>
            <person name="Liu D."/>
            <person name="Wang J."/>
            <person name="Sun H."/>
            <person name="Zhang C."/>
            <person name="Fan H."/>
            <person name="Li D."/>
            <person name="Dong L."/>
            <person name="Tao Y."/>
            <person name="Gao C."/>
            <person name="Wu H."/>
            <person name="Li Y."/>
            <person name="Cui Y."/>
            <person name="Guo X."/>
            <person name="Zheng S."/>
            <person name="Wang B."/>
            <person name="Yu K."/>
            <person name="Liang Q."/>
            <person name="Yang W."/>
            <person name="Lou X."/>
            <person name="Chen J."/>
            <person name="Feng M."/>
            <person name="Jian J."/>
            <person name="Zhang X."/>
            <person name="Luo G."/>
            <person name="Jiang Y."/>
            <person name="Liu J."/>
            <person name="Wang Z."/>
            <person name="Sha Y."/>
            <person name="Zhang B."/>
            <person name="Wu H."/>
            <person name="Tang D."/>
            <person name="Shen Q."/>
            <person name="Xue P."/>
            <person name="Zou S."/>
            <person name="Wang X."/>
            <person name="Liu X."/>
            <person name="Wang F."/>
            <person name="Yang Y."/>
            <person name="An X."/>
            <person name="Dong Z."/>
            <person name="Zhang K."/>
            <person name="Zhang X."/>
            <person name="Luo M.C."/>
            <person name="Dvorak J."/>
            <person name="Tong Y."/>
            <person name="Wang J."/>
            <person name="Yang H."/>
            <person name="Li Z."/>
            <person name="Wang D."/>
            <person name="Zhang A."/>
            <person name="Wang J."/>
        </authorList>
    </citation>
    <scope>NUCLEOTIDE SEQUENCE</scope>
</reference>
<dbReference type="SUPFAM" id="SSF101148">
    <property type="entry name" value="Plant invertase/pectin methylesterase inhibitor"/>
    <property type="match status" value="1"/>
</dbReference>
<protein>
    <recommendedName>
        <fullName evidence="2">Pectinesterase inhibitor domain-containing protein</fullName>
    </recommendedName>
</protein>
<evidence type="ECO:0000313" key="1">
    <source>
        <dbReference type="EMBL" id="EMS51830.1"/>
    </source>
</evidence>
<dbReference type="Gene3D" id="1.20.140.40">
    <property type="entry name" value="Invertase/pectin methylesterase inhibitor family protein"/>
    <property type="match status" value="1"/>
</dbReference>
<organism evidence="1">
    <name type="scientific">Triticum urartu</name>
    <name type="common">Red wild einkorn</name>
    <name type="synonym">Crithodium urartu</name>
    <dbReference type="NCBI Taxonomy" id="4572"/>
    <lineage>
        <taxon>Eukaryota</taxon>
        <taxon>Viridiplantae</taxon>
        <taxon>Streptophyta</taxon>
        <taxon>Embryophyta</taxon>
        <taxon>Tracheophyta</taxon>
        <taxon>Spermatophyta</taxon>
        <taxon>Magnoliopsida</taxon>
        <taxon>Liliopsida</taxon>
        <taxon>Poales</taxon>
        <taxon>Poaceae</taxon>
        <taxon>BOP clade</taxon>
        <taxon>Pooideae</taxon>
        <taxon>Triticodae</taxon>
        <taxon>Triticeae</taxon>
        <taxon>Triticinae</taxon>
        <taxon>Triticum</taxon>
    </lineage>
</organism>
<dbReference type="InterPro" id="IPR035513">
    <property type="entry name" value="Invertase/methylesterase_inhib"/>
</dbReference>
<dbReference type="EMBL" id="KD214767">
    <property type="protein sequence ID" value="EMS51830.1"/>
    <property type="molecule type" value="Genomic_DNA"/>
</dbReference>
<evidence type="ECO:0008006" key="2">
    <source>
        <dbReference type="Google" id="ProtNLM"/>
    </source>
</evidence>
<sequence length="169" mass="17571">MQPFAATHVGPKAGHGRRSHLRYATAIAPILTTGVSPAVNTSVLSPGPTPGSANDTLQRGIIATNQIAHNVTATLGIISDLVRDLNTCTRLYMTMAKKVAAALDDLHAGRVDNAADKLTDTVGAPIDCDMVLMGIGEIEKAADYIEEDPTAVGLGDQPALVNAEAFGDR</sequence>
<proteinExistence type="predicted"/>
<dbReference type="AlphaFoldDB" id="M7ZHE8"/>
<accession>M7ZHE8</accession>
<dbReference type="OMA" id="DDLHAGC"/>